<sequence length="42" mass="4232">MAVLPEAVVEAAADTPGGHLHHHLVAVTDNVSSTGSLLPSTE</sequence>
<evidence type="ECO:0000313" key="1">
    <source>
        <dbReference type="EMBL" id="KHJ85963.1"/>
    </source>
</evidence>
<dbReference type="EMBL" id="KN561999">
    <property type="protein sequence ID" value="KHJ85963.1"/>
    <property type="molecule type" value="Genomic_DNA"/>
</dbReference>
<gene>
    <name evidence="1" type="ORF">OESDEN_14299</name>
</gene>
<evidence type="ECO:0000313" key="2">
    <source>
        <dbReference type="Proteomes" id="UP000053660"/>
    </source>
</evidence>
<keyword evidence="2" id="KW-1185">Reference proteome</keyword>
<dbReference type="Proteomes" id="UP000053660">
    <property type="component" value="Unassembled WGS sequence"/>
</dbReference>
<organism evidence="1 2">
    <name type="scientific">Oesophagostomum dentatum</name>
    <name type="common">Nodular worm</name>
    <dbReference type="NCBI Taxonomy" id="61180"/>
    <lineage>
        <taxon>Eukaryota</taxon>
        <taxon>Metazoa</taxon>
        <taxon>Ecdysozoa</taxon>
        <taxon>Nematoda</taxon>
        <taxon>Chromadorea</taxon>
        <taxon>Rhabditida</taxon>
        <taxon>Rhabditina</taxon>
        <taxon>Rhabditomorpha</taxon>
        <taxon>Strongyloidea</taxon>
        <taxon>Strongylidae</taxon>
        <taxon>Oesophagostomum</taxon>
    </lineage>
</organism>
<reference evidence="1 2" key="1">
    <citation type="submission" date="2014-03" db="EMBL/GenBank/DDBJ databases">
        <title>Draft genome of the hookworm Oesophagostomum dentatum.</title>
        <authorList>
            <person name="Mitreva M."/>
        </authorList>
    </citation>
    <scope>NUCLEOTIDE SEQUENCE [LARGE SCALE GENOMIC DNA]</scope>
    <source>
        <strain evidence="1 2">OD-Hann</strain>
    </source>
</reference>
<name>A0A0B1SKV0_OESDE</name>
<dbReference type="AlphaFoldDB" id="A0A0B1SKV0"/>
<protein>
    <submittedName>
        <fullName evidence="1">Uncharacterized protein</fullName>
    </submittedName>
</protein>
<accession>A0A0B1SKV0</accession>
<proteinExistence type="predicted"/>